<dbReference type="SMART" id="SM00240">
    <property type="entry name" value="FHA"/>
    <property type="match status" value="1"/>
</dbReference>
<gene>
    <name evidence="3" type="ORF">GA0070607_6188</name>
</gene>
<dbReference type="Pfam" id="PF00498">
    <property type="entry name" value="FHA"/>
    <property type="match status" value="1"/>
</dbReference>
<keyword evidence="1" id="KW-0597">Phosphoprotein</keyword>
<dbReference type="OrthoDB" id="151099at2"/>
<dbReference type="Proteomes" id="UP000198243">
    <property type="component" value="Chromosome I"/>
</dbReference>
<dbReference type="AlphaFoldDB" id="A0A1C4Y3B6"/>
<reference evidence="4" key="1">
    <citation type="submission" date="2016-06" db="EMBL/GenBank/DDBJ databases">
        <authorList>
            <person name="Varghese N."/>
            <person name="Submissions Spin"/>
        </authorList>
    </citation>
    <scope>NUCLEOTIDE SEQUENCE [LARGE SCALE GENOMIC DNA]</scope>
    <source>
        <strain evidence="4">DSM 44875</strain>
    </source>
</reference>
<dbReference type="InterPro" id="IPR050923">
    <property type="entry name" value="Cell_Proc_Reg/RNA_Proc"/>
</dbReference>
<evidence type="ECO:0000313" key="4">
    <source>
        <dbReference type="Proteomes" id="UP000198243"/>
    </source>
</evidence>
<proteinExistence type="predicted"/>
<evidence type="ECO:0000313" key="3">
    <source>
        <dbReference type="EMBL" id="SCF15198.1"/>
    </source>
</evidence>
<accession>A0A1C4Y3B6</accession>
<dbReference type="PROSITE" id="PS50006">
    <property type="entry name" value="FHA_DOMAIN"/>
    <property type="match status" value="1"/>
</dbReference>
<evidence type="ECO:0000259" key="2">
    <source>
        <dbReference type="PROSITE" id="PS50006"/>
    </source>
</evidence>
<dbReference type="RefSeq" id="WP_157743321.1">
    <property type="nucleotide sequence ID" value="NZ_LT607412.1"/>
</dbReference>
<sequence>MPNPSALPPIGEVAEHLRDFTSELRNLHRQAGSPGLELLNLSLSDQKDPFATVVIDLASQAMRGQVLLPWPKVQTLVRRLAEWVGAPDPDEIVDRLHVKWTTADASQMLHRLPTKVQPVDGDPSSGGASPPCGFLEARRGGARGQIWELPDGPVMIGRSSTCFVTLPDSSVSREHAVISRTGINFTVRDLGSTNGTYLNAERLDHSVEYLLEHNDQLSVGVVLLTFLLDAAVYISKRRQP</sequence>
<evidence type="ECO:0000256" key="1">
    <source>
        <dbReference type="ARBA" id="ARBA00022553"/>
    </source>
</evidence>
<organism evidence="3 4">
    <name type="scientific">Micromonospora coriariae</name>
    <dbReference type="NCBI Taxonomy" id="285665"/>
    <lineage>
        <taxon>Bacteria</taxon>
        <taxon>Bacillati</taxon>
        <taxon>Actinomycetota</taxon>
        <taxon>Actinomycetes</taxon>
        <taxon>Micromonosporales</taxon>
        <taxon>Micromonosporaceae</taxon>
        <taxon>Micromonospora</taxon>
    </lineage>
</organism>
<dbReference type="PANTHER" id="PTHR23308">
    <property type="entry name" value="NUCLEAR INHIBITOR OF PROTEIN PHOSPHATASE-1"/>
    <property type="match status" value="1"/>
</dbReference>
<dbReference type="InterPro" id="IPR008984">
    <property type="entry name" value="SMAD_FHA_dom_sf"/>
</dbReference>
<dbReference type="SUPFAM" id="SSF49879">
    <property type="entry name" value="SMAD/FHA domain"/>
    <property type="match status" value="1"/>
</dbReference>
<dbReference type="Gene3D" id="2.60.200.20">
    <property type="match status" value="1"/>
</dbReference>
<dbReference type="CDD" id="cd00060">
    <property type="entry name" value="FHA"/>
    <property type="match status" value="1"/>
</dbReference>
<name>A0A1C4Y3B6_9ACTN</name>
<keyword evidence="4" id="KW-1185">Reference proteome</keyword>
<dbReference type="InterPro" id="IPR000253">
    <property type="entry name" value="FHA_dom"/>
</dbReference>
<dbReference type="EMBL" id="LT607412">
    <property type="protein sequence ID" value="SCF15198.1"/>
    <property type="molecule type" value="Genomic_DNA"/>
</dbReference>
<protein>
    <submittedName>
        <fullName evidence="3">FHA domain-containing protein</fullName>
    </submittedName>
</protein>
<feature type="domain" description="FHA" evidence="2">
    <location>
        <begin position="154"/>
        <end position="203"/>
    </location>
</feature>